<keyword evidence="4" id="KW-0238">DNA-binding</keyword>
<reference evidence="7 8" key="1">
    <citation type="submission" date="2015-12" db="EMBL/GenBank/DDBJ databases">
        <title>Draft genome sequence of Mesorhizobium sp. UFLA 01-765, a multitolerant efficient symbiont and plant-growth promoting strain isolated from Zn-mining soil using Leucaena leucocephala as a trap plant.</title>
        <authorList>
            <person name="Rangel W.M."/>
            <person name="Thijs S."/>
            <person name="Longatti S.M."/>
            <person name="Moreira F.M."/>
            <person name="Weyens N."/>
            <person name="Vangronsveld J."/>
            <person name="Van Hamme J.D."/>
            <person name="Bottos E.M."/>
            <person name="Rineau F."/>
        </authorList>
    </citation>
    <scope>NUCLEOTIDE SEQUENCE [LARGE SCALE GENOMIC DNA]</scope>
    <source>
        <strain evidence="7 8">UFLA 01-765</strain>
    </source>
</reference>
<evidence type="ECO:0000313" key="7">
    <source>
        <dbReference type="EMBL" id="KUM25605.1"/>
    </source>
</evidence>
<dbReference type="PANTHER" id="PTHR30204">
    <property type="entry name" value="REDOX-CYCLING DRUG-SENSING TRANSCRIPTIONAL ACTIVATOR SOXR"/>
    <property type="match status" value="1"/>
</dbReference>
<dbReference type="NCBIfam" id="TIGR02044">
    <property type="entry name" value="CueR"/>
    <property type="match status" value="1"/>
</dbReference>
<protein>
    <recommendedName>
        <fullName evidence="6">HTH merR-type domain-containing protein</fullName>
    </recommendedName>
</protein>
<dbReference type="Pfam" id="PF13411">
    <property type="entry name" value="MerR_1"/>
    <property type="match status" value="1"/>
</dbReference>
<dbReference type="InterPro" id="IPR000551">
    <property type="entry name" value="MerR-type_HTH_dom"/>
</dbReference>
<dbReference type="Gene3D" id="1.10.1660.10">
    <property type="match status" value="1"/>
</dbReference>
<evidence type="ECO:0000313" key="8">
    <source>
        <dbReference type="Proteomes" id="UP000053176"/>
    </source>
</evidence>
<evidence type="ECO:0000256" key="1">
    <source>
        <dbReference type="ARBA" id="ARBA00004496"/>
    </source>
</evidence>
<dbReference type="SUPFAM" id="SSF46955">
    <property type="entry name" value="Putative DNA-binding domain"/>
    <property type="match status" value="1"/>
</dbReference>
<dbReference type="PROSITE" id="PS00552">
    <property type="entry name" value="HTH_MERR_1"/>
    <property type="match status" value="1"/>
</dbReference>
<feature type="domain" description="HTH merR-type" evidence="6">
    <location>
        <begin position="1"/>
        <end position="69"/>
    </location>
</feature>
<dbReference type="GO" id="GO:0045893">
    <property type="term" value="P:positive regulation of DNA-templated transcription"/>
    <property type="evidence" value="ECO:0007669"/>
    <property type="project" value="InterPro"/>
</dbReference>
<dbReference type="PANTHER" id="PTHR30204:SF94">
    <property type="entry name" value="HEAVY METAL-DEPENDENT TRANSCRIPTIONAL REGULATOR HI_0293-RELATED"/>
    <property type="match status" value="1"/>
</dbReference>
<gene>
    <name evidence="7" type="ORF">AU467_25905</name>
</gene>
<evidence type="ECO:0000256" key="5">
    <source>
        <dbReference type="ARBA" id="ARBA00023163"/>
    </source>
</evidence>
<dbReference type="PRINTS" id="PR00040">
    <property type="entry name" value="HTHMERR"/>
</dbReference>
<keyword evidence="5" id="KW-0804">Transcription</keyword>
<evidence type="ECO:0000259" key="6">
    <source>
        <dbReference type="PROSITE" id="PS50937"/>
    </source>
</evidence>
<dbReference type="InterPro" id="IPR011789">
    <property type="entry name" value="CueR"/>
</dbReference>
<name>A0A101KRH8_RHILI</name>
<dbReference type="GO" id="GO:0005507">
    <property type="term" value="F:copper ion binding"/>
    <property type="evidence" value="ECO:0007669"/>
    <property type="project" value="InterPro"/>
</dbReference>
<comment type="caution">
    <text evidence="7">The sequence shown here is derived from an EMBL/GenBank/DDBJ whole genome shotgun (WGS) entry which is preliminary data.</text>
</comment>
<dbReference type="InterPro" id="IPR009061">
    <property type="entry name" value="DNA-bd_dom_put_sf"/>
</dbReference>
<dbReference type="InterPro" id="IPR047057">
    <property type="entry name" value="MerR_fam"/>
</dbReference>
<keyword evidence="3" id="KW-0805">Transcription regulation</keyword>
<evidence type="ECO:0000256" key="2">
    <source>
        <dbReference type="ARBA" id="ARBA00022490"/>
    </source>
</evidence>
<dbReference type="AlphaFoldDB" id="A0A101KRH8"/>
<dbReference type="GO" id="GO:0005737">
    <property type="term" value="C:cytoplasm"/>
    <property type="evidence" value="ECO:0007669"/>
    <property type="project" value="UniProtKB-SubCell"/>
</dbReference>
<comment type="subcellular location">
    <subcellularLocation>
        <location evidence="1">Cytoplasm</location>
    </subcellularLocation>
</comment>
<organism evidence="7 8">
    <name type="scientific">Rhizobium loti</name>
    <name type="common">Mesorhizobium loti</name>
    <dbReference type="NCBI Taxonomy" id="381"/>
    <lineage>
        <taxon>Bacteria</taxon>
        <taxon>Pseudomonadati</taxon>
        <taxon>Pseudomonadota</taxon>
        <taxon>Alphaproteobacteria</taxon>
        <taxon>Hyphomicrobiales</taxon>
        <taxon>Phyllobacteriaceae</taxon>
        <taxon>Mesorhizobium</taxon>
    </lineage>
</organism>
<dbReference type="OrthoDB" id="9802944at2"/>
<dbReference type="PROSITE" id="PS50937">
    <property type="entry name" value="HTH_MERR_2"/>
    <property type="match status" value="1"/>
</dbReference>
<dbReference type="Proteomes" id="UP000053176">
    <property type="component" value="Unassembled WGS sequence"/>
</dbReference>
<dbReference type="GO" id="GO:0003700">
    <property type="term" value="F:DNA-binding transcription factor activity"/>
    <property type="evidence" value="ECO:0007669"/>
    <property type="project" value="InterPro"/>
</dbReference>
<proteinExistence type="predicted"/>
<evidence type="ECO:0000256" key="4">
    <source>
        <dbReference type="ARBA" id="ARBA00023125"/>
    </source>
</evidence>
<evidence type="ECO:0000256" key="3">
    <source>
        <dbReference type="ARBA" id="ARBA00023015"/>
    </source>
</evidence>
<dbReference type="EMBL" id="LPWA01000116">
    <property type="protein sequence ID" value="KUM25605.1"/>
    <property type="molecule type" value="Genomic_DNA"/>
</dbReference>
<sequence>MNIGQAAQASGISAKTIRYYEDTGLIPAADRTGAGYRVYDENDVHTLRFIQRARRLGFSVQTVRRLLALWQDRNRTSADVKTLAVAQMVEVNQKLASLQAMRRTLEHLIAHCEGDDRPDCPILDDLAAQEKKRSRQTADTGLN</sequence>
<dbReference type="CDD" id="cd01108">
    <property type="entry name" value="HTH_CueR"/>
    <property type="match status" value="1"/>
</dbReference>
<dbReference type="SMART" id="SM00422">
    <property type="entry name" value="HTH_MERR"/>
    <property type="match status" value="1"/>
</dbReference>
<accession>A0A101KRH8</accession>
<keyword evidence="2" id="KW-0963">Cytoplasm</keyword>
<dbReference type="GO" id="GO:0003677">
    <property type="term" value="F:DNA binding"/>
    <property type="evidence" value="ECO:0007669"/>
    <property type="project" value="UniProtKB-KW"/>
</dbReference>